<name>A0AAJ6CUL8_9CHLR</name>
<proteinExistence type="inferred from homology"/>
<evidence type="ECO:0000256" key="2">
    <source>
        <dbReference type="ARBA" id="ARBA00023002"/>
    </source>
</evidence>
<organism evidence="8 9">
    <name type="scientific">Candidatus Lucifugimonas marina</name>
    <dbReference type="NCBI Taxonomy" id="3038979"/>
    <lineage>
        <taxon>Bacteria</taxon>
        <taxon>Bacillati</taxon>
        <taxon>Chloroflexota</taxon>
        <taxon>Dehalococcoidia</taxon>
        <taxon>SAR202 cluster</taxon>
        <taxon>Candidatus Lucifugimonadales</taxon>
        <taxon>Candidatus Lucifugimonadaceae</taxon>
        <taxon>Candidatus Lucifugimonas</taxon>
    </lineage>
</organism>
<dbReference type="Pfam" id="PF02826">
    <property type="entry name" value="2-Hacid_dh_C"/>
    <property type="match status" value="1"/>
</dbReference>
<evidence type="ECO:0000259" key="6">
    <source>
        <dbReference type="Pfam" id="PF02826"/>
    </source>
</evidence>
<dbReference type="RefSeq" id="WP_342823011.1">
    <property type="nucleotide sequence ID" value="NZ_CP046146.1"/>
</dbReference>
<protein>
    <recommendedName>
        <fullName evidence="11">C-terminal binding protein</fullName>
    </recommendedName>
</protein>
<keyword evidence="3" id="KW-0520">NAD</keyword>
<dbReference type="SUPFAM" id="SSF52283">
    <property type="entry name" value="Formate/glycerate dehydrogenase catalytic domain-like"/>
    <property type="match status" value="1"/>
</dbReference>
<dbReference type="CDD" id="cd05299">
    <property type="entry name" value="CtBP_dh"/>
    <property type="match status" value="1"/>
</dbReference>
<feature type="domain" description="D-isomer specific 2-hydroxyacid dehydrogenase catalytic" evidence="5">
    <location>
        <begin position="5"/>
        <end position="317"/>
    </location>
</feature>
<dbReference type="GO" id="GO:0003714">
    <property type="term" value="F:transcription corepressor activity"/>
    <property type="evidence" value="ECO:0007669"/>
    <property type="project" value="InterPro"/>
</dbReference>
<evidence type="ECO:0000256" key="1">
    <source>
        <dbReference type="ARBA" id="ARBA00005854"/>
    </source>
</evidence>
<sequence length="328" mass="34689">MTTKVLITDYVWPSTDPEREVLEAAGIELVIAPDTSEATLADLAKDVDAIMFCFAQVTGKVLEAATNCKIAARYGIGVDNVDIAKATELGIVVTNVPDYCMDEVTDHALGMILALNRRLVPHTNTVVKGGWNDVALDQPMHRTRGATLGIVGYGRIGRSLAAKAVGFGMNILAYDPMIEEGSEVDGAKAVSLDDVLANSDFVSLHVPLIPATQNMISAPELAKMKPGSIIVNCARGGLIDEDALADSLASGHTAGAGLDVVEPTPPDPSSPLLQQENVIITPHTAFFSQASTLELERRTAQEVVRVLNGEKPENLINPDVLGSARSGI</sequence>
<gene>
    <name evidence="7" type="ORF">GKO46_02240</name>
    <name evidence="8" type="ORF">GKO48_07020</name>
</gene>
<dbReference type="Gene3D" id="3.40.50.720">
    <property type="entry name" value="NAD(P)-binding Rossmann-like Domain"/>
    <property type="match status" value="2"/>
</dbReference>
<dbReference type="GO" id="GO:0016616">
    <property type="term" value="F:oxidoreductase activity, acting on the CH-OH group of donors, NAD or NADP as acceptor"/>
    <property type="evidence" value="ECO:0007669"/>
    <property type="project" value="InterPro"/>
</dbReference>
<reference evidence="9" key="3">
    <citation type="submission" date="2023-06" db="EMBL/GenBank/DDBJ databases">
        <title>Pangenomics reveal diversification of enzyme families and niche specialization in globally abundant SAR202 bacteria.</title>
        <authorList>
            <person name="Saw J.H.W."/>
        </authorList>
    </citation>
    <scope>NUCLEOTIDE SEQUENCE [LARGE SCALE GENOMIC DNA]</scope>
    <source>
        <strain evidence="9">JH1073</strain>
    </source>
</reference>
<dbReference type="InterPro" id="IPR036291">
    <property type="entry name" value="NAD(P)-bd_dom_sf"/>
</dbReference>
<evidence type="ECO:0008006" key="11">
    <source>
        <dbReference type="Google" id="ProtNLM"/>
    </source>
</evidence>
<dbReference type="EMBL" id="CP046147">
    <property type="protein sequence ID" value="WFG39379.1"/>
    <property type="molecule type" value="Genomic_DNA"/>
</dbReference>
<keyword evidence="2 4" id="KW-0560">Oxidoreductase</keyword>
<evidence type="ECO:0000256" key="4">
    <source>
        <dbReference type="RuleBase" id="RU003719"/>
    </source>
</evidence>
<dbReference type="Proteomes" id="UP001219901">
    <property type="component" value="Chromosome"/>
</dbReference>
<reference evidence="9 10" key="1">
    <citation type="submission" date="2019-11" db="EMBL/GenBank/DDBJ databases">
        <authorList>
            <person name="Cho J.-C."/>
        </authorList>
    </citation>
    <scope>NUCLEOTIDE SEQUENCE [LARGE SCALE GENOMIC DNA]</scope>
    <source>
        <strain evidence="8 9">JH1073</strain>
        <strain evidence="7 10">JH702</strain>
    </source>
</reference>
<dbReference type="PROSITE" id="PS00065">
    <property type="entry name" value="D_2_HYDROXYACID_DH_1"/>
    <property type="match status" value="1"/>
</dbReference>
<dbReference type="FunFam" id="3.40.50.720:FF:000203">
    <property type="entry name" value="D-3-phosphoglycerate dehydrogenase (SerA)"/>
    <property type="match status" value="1"/>
</dbReference>
<dbReference type="PROSITE" id="PS00670">
    <property type="entry name" value="D_2_HYDROXYACID_DH_2"/>
    <property type="match status" value="1"/>
</dbReference>
<keyword evidence="9" id="KW-1185">Reference proteome</keyword>
<dbReference type="GO" id="GO:0051287">
    <property type="term" value="F:NAD binding"/>
    <property type="evidence" value="ECO:0007669"/>
    <property type="project" value="InterPro"/>
</dbReference>
<evidence type="ECO:0000313" key="9">
    <source>
        <dbReference type="Proteomes" id="UP001219901"/>
    </source>
</evidence>
<comment type="similarity">
    <text evidence="1 4">Belongs to the D-isomer specific 2-hydroxyacid dehydrogenase family.</text>
</comment>
<evidence type="ECO:0000313" key="10">
    <source>
        <dbReference type="Proteomes" id="UP001321249"/>
    </source>
</evidence>
<dbReference type="PROSITE" id="PS00671">
    <property type="entry name" value="D_2_HYDROXYACID_DH_3"/>
    <property type="match status" value="1"/>
</dbReference>
<evidence type="ECO:0000313" key="7">
    <source>
        <dbReference type="EMBL" id="MDG0865890.1"/>
    </source>
</evidence>
<dbReference type="AlphaFoldDB" id="A0AAJ6CUL8"/>
<reference evidence="8" key="2">
    <citation type="journal article" date="2023" name="Nat. Commun.">
        <title>Cultivation of marine bacteria of the SAR202 clade.</title>
        <authorList>
            <person name="Lim Y."/>
            <person name="Seo J.H."/>
            <person name="Giovannoni S.J."/>
            <person name="Kang I."/>
            <person name="Cho J.C."/>
        </authorList>
    </citation>
    <scope>NUCLEOTIDE SEQUENCE</scope>
    <source>
        <strain evidence="8">JH1073</strain>
    </source>
</reference>
<evidence type="ECO:0000259" key="5">
    <source>
        <dbReference type="Pfam" id="PF00389"/>
    </source>
</evidence>
<dbReference type="Pfam" id="PF00389">
    <property type="entry name" value="2-Hacid_dh"/>
    <property type="match status" value="1"/>
</dbReference>
<dbReference type="SUPFAM" id="SSF51735">
    <property type="entry name" value="NAD(P)-binding Rossmann-fold domains"/>
    <property type="match status" value="1"/>
</dbReference>
<dbReference type="PANTHER" id="PTHR43761">
    <property type="entry name" value="D-ISOMER SPECIFIC 2-HYDROXYACID DEHYDROGENASE FAMILY PROTEIN (AFU_ORTHOLOGUE AFUA_1G13630)"/>
    <property type="match status" value="1"/>
</dbReference>
<dbReference type="InterPro" id="IPR006139">
    <property type="entry name" value="D-isomer_2_OHA_DH_cat_dom"/>
</dbReference>
<dbReference type="PANTHER" id="PTHR43761:SF1">
    <property type="entry name" value="D-ISOMER SPECIFIC 2-HYDROXYACID DEHYDROGENASE CATALYTIC DOMAIN-CONTAINING PROTEIN-RELATED"/>
    <property type="match status" value="1"/>
</dbReference>
<dbReference type="InterPro" id="IPR006140">
    <property type="entry name" value="D-isomer_DH_NAD-bd"/>
</dbReference>
<evidence type="ECO:0000313" key="8">
    <source>
        <dbReference type="EMBL" id="WFG39379.1"/>
    </source>
</evidence>
<dbReference type="EMBL" id="WMBE01000001">
    <property type="protein sequence ID" value="MDG0865890.1"/>
    <property type="molecule type" value="Genomic_DNA"/>
</dbReference>
<dbReference type="InterPro" id="IPR043322">
    <property type="entry name" value="CtBP"/>
</dbReference>
<feature type="domain" description="D-isomer specific 2-hydroxyacid dehydrogenase NAD-binding" evidence="6">
    <location>
        <begin position="109"/>
        <end position="285"/>
    </location>
</feature>
<dbReference type="InterPro" id="IPR029753">
    <property type="entry name" value="D-isomer_DH_CS"/>
</dbReference>
<accession>A0AAJ6CUL8</accession>
<dbReference type="InterPro" id="IPR029752">
    <property type="entry name" value="D-isomer_DH_CS1"/>
</dbReference>
<dbReference type="InterPro" id="IPR050418">
    <property type="entry name" value="D-iso_2-hydroxyacid_DH_PdxB"/>
</dbReference>
<dbReference type="Proteomes" id="UP001321249">
    <property type="component" value="Unassembled WGS sequence"/>
</dbReference>
<evidence type="ECO:0000256" key="3">
    <source>
        <dbReference type="ARBA" id="ARBA00023027"/>
    </source>
</evidence>